<evidence type="ECO:0000313" key="2">
    <source>
        <dbReference type="Proteomes" id="UP001497472"/>
    </source>
</evidence>
<dbReference type="EMBL" id="CAVLEF010000203">
    <property type="protein sequence ID" value="CAK1553011.1"/>
    <property type="molecule type" value="Genomic_DNA"/>
</dbReference>
<keyword evidence="2" id="KW-1185">Reference proteome</keyword>
<dbReference type="Proteomes" id="UP001497472">
    <property type="component" value="Unassembled WGS sequence"/>
</dbReference>
<reference evidence="1 2" key="1">
    <citation type="submission" date="2023-11" db="EMBL/GenBank/DDBJ databases">
        <authorList>
            <person name="Okamura Y."/>
        </authorList>
    </citation>
    <scope>NUCLEOTIDE SEQUENCE [LARGE SCALE GENOMIC DNA]</scope>
</reference>
<sequence length="67" mass="7262">MYVEASGETTRRSAEPVWRDDGAQGAAGQVKFTVLASSPALSCSLSPGLGDINEPIQLYREHPPFWL</sequence>
<gene>
    <name evidence="1" type="ORF">LNINA_LOCUS12031</name>
</gene>
<dbReference type="AlphaFoldDB" id="A0AAV1JU22"/>
<name>A0AAV1JU22_9NEOP</name>
<evidence type="ECO:0000313" key="1">
    <source>
        <dbReference type="EMBL" id="CAK1553011.1"/>
    </source>
</evidence>
<proteinExistence type="predicted"/>
<accession>A0AAV1JU22</accession>
<organism evidence="1 2">
    <name type="scientific">Leptosia nina</name>
    <dbReference type="NCBI Taxonomy" id="320188"/>
    <lineage>
        <taxon>Eukaryota</taxon>
        <taxon>Metazoa</taxon>
        <taxon>Ecdysozoa</taxon>
        <taxon>Arthropoda</taxon>
        <taxon>Hexapoda</taxon>
        <taxon>Insecta</taxon>
        <taxon>Pterygota</taxon>
        <taxon>Neoptera</taxon>
        <taxon>Endopterygota</taxon>
        <taxon>Lepidoptera</taxon>
        <taxon>Glossata</taxon>
        <taxon>Ditrysia</taxon>
        <taxon>Papilionoidea</taxon>
        <taxon>Pieridae</taxon>
        <taxon>Pierinae</taxon>
        <taxon>Leptosia</taxon>
    </lineage>
</organism>
<protein>
    <submittedName>
        <fullName evidence="1">Uncharacterized protein</fullName>
    </submittedName>
</protein>
<comment type="caution">
    <text evidence="1">The sequence shown here is derived from an EMBL/GenBank/DDBJ whole genome shotgun (WGS) entry which is preliminary data.</text>
</comment>